<feature type="domain" description="Plastocyanin-like" evidence="9">
    <location>
        <begin position="38"/>
        <end position="152"/>
    </location>
</feature>
<dbReference type="FunFam" id="2.60.40.420:FF:000036">
    <property type="entry name" value="L-ascorbate oxidase"/>
    <property type="match status" value="1"/>
</dbReference>
<dbReference type="SUPFAM" id="SSF49503">
    <property type="entry name" value="Cupredoxins"/>
    <property type="match status" value="3"/>
</dbReference>
<keyword evidence="3" id="KW-0732">Signal</keyword>
<evidence type="ECO:0000256" key="5">
    <source>
        <dbReference type="ARBA" id="ARBA00023008"/>
    </source>
</evidence>
<accession>A0A1D2JI68</accession>
<evidence type="ECO:0000259" key="7">
    <source>
        <dbReference type="Pfam" id="PF00394"/>
    </source>
</evidence>
<proteinExistence type="inferred from homology"/>
<dbReference type="InterPro" id="IPR045087">
    <property type="entry name" value="Cu-oxidase_fam"/>
</dbReference>
<keyword evidence="4" id="KW-0560">Oxidoreductase</keyword>
<dbReference type="Proteomes" id="UP000242814">
    <property type="component" value="Unassembled WGS sequence"/>
</dbReference>
<dbReference type="PANTHER" id="PTHR11709:SF488">
    <property type="entry name" value="LACCASE-RELATED"/>
    <property type="match status" value="1"/>
</dbReference>
<dbReference type="InterPro" id="IPR011707">
    <property type="entry name" value="Cu-oxidase-like_N"/>
</dbReference>
<dbReference type="GO" id="GO:0005507">
    <property type="term" value="F:copper ion binding"/>
    <property type="evidence" value="ECO:0007669"/>
    <property type="project" value="InterPro"/>
</dbReference>
<dbReference type="VEuPathDB" id="FungiDB:PABG_00738"/>
<dbReference type="PROSITE" id="PS00080">
    <property type="entry name" value="MULTICOPPER_OXIDASE2"/>
    <property type="match status" value="1"/>
</dbReference>
<dbReference type="InterPro" id="IPR002355">
    <property type="entry name" value="Cu_oxidase_Cu_BS"/>
</dbReference>
<sequence length="604" mass="67136">MLLSFSFFLTWFIFLPQAALAGQCKPYSPGVRRFELELTWITASPDGVERQMIFTNNQFPGPQLDIIEGDKVEVVVKNSLPFSTAIHFHGISQKGTPWSDGVPDVTQRAIQPGKSFIYRWTAVEYGTYWYHGHEHGQVSDGLFGAIVIRPAKDRLAPFGKISSSAKDLQSIKKAELKPIPIFLSDWHHLTAAEYFNVELESGIDNFCSDSILINGKGSVICKTQDEVNRLTRQDQSVLLVNETLTDKGCLPYYLPSVVGDFPIVPEKVPKDLFYNCHPSHGEHEVITVDPADGWASLNFINSATIATFMLSIDEHKMWVYAVDGHYIDPVLVDGIPIANGNRFSALVRLDKPRGDYTIRAANVASSQIVSGFGTLRYKGQDTNNPRKPSKPSIDYNGLNLTADFVALEENKIVPFPPSKPAAKADTTYKFNFGFFDSAFRWTVSGEASLNISQGIKPVLFDINGPLGSHRNLTFPTKNDTWVDLILITGGTFNPPHPIHKHSNKVYVIGKGTGPFPWDTVEDAIKEMPQFFNLETPRFVDGFTSPPGTKLNPGWVAVRYHVVNPGPFLLHCHIQTHFAGGMGIVLLDGVDKLPKVPLEYLKAEF</sequence>
<dbReference type="CDD" id="cd13898">
    <property type="entry name" value="CuRO_3_Abr2_like"/>
    <property type="match status" value="1"/>
</dbReference>
<feature type="domain" description="Plastocyanin-like" evidence="7">
    <location>
        <begin position="180"/>
        <end position="379"/>
    </location>
</feature>
<protein>
    <submittedName>
        <fullName evidence="10">Uncharacterized protein</fullName>
    </submittedName>
</protein>
<dbReference type="OMA" id="TDMGCLP"/>
<evidence type="ECO:0000313" key="11">
    <source>
        <dbReference type="Proteomes" id="UP000242814"/>
    </source>
</evidence>
<keyword evidence="6" id="KW-0325">Glycoprotein</keyword>
<dbReference type="InterPro" id="IPR008972">
    <property type="entry name" value="Cupredoxin"/>
</dbReference>
<dbReference type="InterPro" id="IPR011706">
    <property type="entry name" value="Cu-oxidase_C"/>
</dbReference>
<dbReference type="Pfam" id="PF00394">
    <property type="entry name" value="Cu-oxidase"/>
    <property type="match status" value="1"/>
</dbReference>
<dbReference type="AlphaFoldDB" id="A0A1D2JI68"/>
<name>A0A1D2JI68_PARBR</name>
<feature type="domain" description="Plastocyanin-like" evidence="8">
    <location>
        <begin position="463"/>
        <end position="587"/>
    </location>
</feature>
<gene>
    <name evidence="10" type="ORF">ACO22_02650</name>
</gene>
<comment type="caution">
    <text evidence="10">The sequence shown here is derived from an EMBL/GenBank/DDBJ whole genome shotgun (WGS) entry which is preliminary data.</text>
</comment>
<dbReference type="InterPro" id="IPR033138">
    <property type="entry name" value="Cu_oxidase_CS"/>
</dbReference>
<keyword evidence="2" id="KW-0479">Metal-binding</keyword>
<dbReference type="GO" id="GO:0016491">
    <property type="term" value="F:oxidoreductase activity"/>
    <property type="evidence" value="ECO:0007669"/>
    <property type="project" value="UniProtKB-KW"/>
</dbReference>
<dbReference type="PANTHER" id="PTHR11709">
    <property type="entry name" value="MULTI-COPPER OXIDASE"/>
    <property type="match status" value="1"/>
</dbReference>
<dbReference type="InterPro" id="IPR001117">
    <property type="entry name" value="Cu-oxidase_2nd"/>
</dbReference>
<dbReference type="PROSITE" id="PS00079">
    <property type="entry name" value="MULTICOPPER_OXIDASE1"/>
    <property type="match status" value="1"/>
</dbReference>
<dbReference type="CDD" id="cd13876">
    <property type="entry name" value="CuRO_2_Abr2_like"/>
    <property type="match status" value="1"/>
</dbReference>
<evidence type="ECO:0000256" key="4">
    <source>
        <dbReference type="ARBA" id="ARBA00023002"/>
    </source>
</evidence>
<dbReference type="CDD" id="cd13850">
    <property type="entry name" value="CuRO_1_Abr2_like"/>
    <property type="match status" value="1"/>
</dbReference>
<evidence type="ECO:0000256" key="2">
    <source>
        <dbReference type="ARBA" id="ARBA00022723"/>
    </source>
</evidence>
<evidence type="ECO:0000256" key="6">
    <source>
        <dbReference type="ARBA" id="ARBA00023180"/>
    </source>
</evidence>
<dbReference type="OrthoDB" id="2121828at2759"/>
<dbReference type="Gene3D" id="2.60.40.420">
    <property type="entry name" value="Cupredoxins - blue copper proteins"/>
    <property type="match status" value="3"/>
</dbReference>
<keyword evidence="5" id="KW-0186">Copper</keyword>
<evidence type="ECO:0000313" key="10">
    <source>
        <dbReference type="EMBL" id="ODH37375.1"/>
    </source>
</evidence>
<organism evidence="10 11">
    <name type="scientific">Paracoccidioides brasiliensis</name>
    <dbReference type="NCBI Taxonomy" id="121759"/>
    <lineage>
        <taxon>Eukaryota</taxon>
        <taxon>Fungi</taxon>
        <taxon>Dikarya</taxon>
        <taxon>Ascomycota</taxon>
        <taxon>Pezizomycotina</taxon>
        <taxon>Eurotiomycetes</taxon>
        <taxon>Eurotiomycetidae</taxon>
        <taxon>Onygenales</taxon>
        <taxon>Ajellomycetaceae</taxon>
        <taxon>Paracoccidioides</taxon>
    </lineage>
</organism>
<dbReference type="EMBL" id="LZYO01000084">
    <property type="protein sequence ID" value="ODH37375.1"/>
    <property type="molecule type" value="Genomic_DNA"/>
</dbReference>
<dbReference type="Pfam" id="PF07731">
    <property type="entry name" value="Cu-oxidase_2"/>
    <property type="match status" value="1"/>
</dbReference>
<dbReference type="VEuPathDB" id="FungiDB:PADG_03184"/>
<evidence type="ECO:0000259" key="8">
    <source>
        <dbReference type="Pfam" id="PF07731"/>
    </source>
</evidence>
<evidence type="ECO:0000259" key="9">
    <source>
        <dbReference type="Pfam" id="PF07732"/>
    </source>
</evidence>
<evidence type="ECO:0000256" key="1">
    <source>
        <dbReference type="ARBA" id="ARBA00010609"/>
    </source>
</evidence>
<comment type="similarity">
    <text evidence="1">Belongs to the multicopper oxidase family.</text>
</comment>
<reference evidence="10 11" key="1">
    <citation type="submission" date="2016-06" db="EMBL/GenBank/DDBJ databases">
        <authorList>
            <person name="Kjaerup R.B."/>
            <person name="Dalgaard T.S."/>
            <person name="Juul-Madsen H.R."/>
        </authorList>
    </citation>
    <scope>NUCLEOTIDE SEQUENCE [LARGE SCALE GENOMIC DNA]</scope>
    <source>
        <strain evidence="10 11">Pb300</strain>
    </source>
</reference>
<evidence type="ECO:0000256" key="3">
    <source>
        <dbReference type="ARBA" id="ARBA00022729"/>
    </source>
</evidence>
<dbReference type="Pfam" id="PF07732">
    <property type="entry name" value="Cu-oxidase_3"/>
    <property type="match status" value="1"/>
</dbReference>